<dbReference type="EMBL" id="JAIWYP010000006">
    <property type="protein sequence ID" value="KAH3815522.1"/>
    <property type="molecule type" value="Genomic_DNA"/>
</dbReference>
<evidence type="ECO:0000313" key="1">
    <source>
        <dbReference type="EMBL" id="KAH3815522.1"/>
    </source>
</evidence>
<organism evidence="1 2">
    <name type="scientific">Dreissena polymorpha</name>
    <name type="common">Zebra mussel</name>
    <name type="synonym">Mytilus polymorpha</name>
    <dbReference type="NCBI Taxonomy" id="45954"/>
    <lineage>
        <taxon>Eukaryota</taxon>
        <taxon>Metazoa</taxon>
        <taxon>Spiralia</taxon>
        <taxon>Lophotrochozoa</taxon>
        <taxon>Mollusca</taxon>
        <taxon>Bivalvia</taxon>
        <taxon>Autobranchia</taxon>
        <taxon>Heteroconchia</taxon>
        <taxon>Euheterodonta</taxon>
        <taxon>Imparidentia</taxon>
        <taxon>Neoheterodontei</taxon>
        <taxon>Myida</taxon>
        <taxon>Dreissenoidea</taxon>
        <taxon>Dreissenidae</taxon>
        <taxon>Dreissena</taxon>
    </lineage>
</organism>
<evidence type="ECO:0000313" key="2">
    <source>
        <dbReference type="Proteomes" id="UP000828390"/>
    </source>
</evidence>
<dbReference type="AlphaFoldDB" id="A0A9D4GKB1"/>
<sequence length="141" mass="16462">MRLRPTVFKNGTEIWHNKYKGKLFSRCQIEKKAENETYRELAQSIKDLLRKAYPDCSEQVGELLLNTFLSNCHDSDDFTVSVKRTRQKNLQDAVTAAIQEECLRQTEREKQTAEHNSGLVFHLGRFRGRGRRGNSSWNSRN</sequence>
<gene>
    <name evidence="1" type="ORF">DPMN_144049</name>
</gene>
<reference evidence="1" key="1">
    <citation type="journal article" date="2019" name="bioRxiv">
        <title>The Genome of the Zebra Mussel, Dreissena polymorpha: A Resource for Invasive Species Research.</title>
        <authorList>
            <person name="McCartney M.A."/>
            <person name="Auch B."/>
            <person name="Kono T."/>
            <person name="Mallez S."/>
            <person name="Zhang Y."/>
            <person name="Obille A."/>
            <person name="Becker A."/>
            <person name="Abrahante J.E."/>
            <person name="Garbe J."/>
            <person name="Badalamenti J.P."/>
            <person name="Herman A."/>
            <person name="Mangelson H."/>
            <person name="Liachko I."/>
            <person name="Sullivan S."/>
            <person name="Sone E.D."/>
            <person name="Koren S."/>
            <person name="Silverstein K.A.T."/>
            <person name="Beckman K.B."/>
            <person name="Gohl D.M."/>
        </authorList>
    </citation>
    <scope>NUCLEOTIDE SEQUENCE</scope>
    <source>
        <strain evidence="1">Duluth1</strain>
        <tissue evidence="1">Whole animal</tissue>
    </source>
</reference>
<proteinExistence type="predicted"/>
<accession>A0A9D4GKB1</accession>
<dbReference type="Proteomes" id="UP000828390">
    <property type="component" value="Unassembled WGS sequence"/>
</dbReference>
<comment type="caution">
    <text evidence="1">The sequence shown here is derived from an EMBL/GenBank/DDBJ whole genome shotgun (WGS) entry which is preliminary data.</text>
</comment>
<reference evidence="1" key="2">
    <citation type="submission" date="2020-11" db="EMBL/GenBank/DDBJ databases">
        <authorList>
            <person name="McCartney M.A."/>
            <person name="Auch B."/>
            <person name="Kono T."/>
            <person name="Mallez S."/>
            <person name="Becker A."/>
            <person name="Gohl D.M."/>
            <person name="Silverstein K.A.T."/>
            <person name="Koren S."/>
            <person name="Bechman K.B."/>
            <person name="Herman A."/>
            <person name="Abrahante J.E."/>
            <person name="Garbe J."/>
        </authorList>
    </citation>
    <scope>NUCLEOTIDE SEQUENCE</scope>
    <source>
        <strain evidence="1">Duluth1</strain>
        <tissue evidence="1">Whole animal</tissue>
    </source>
</reference>
<protein>
    <submittedName>
        <fullName evidence="1">Uncharacterized protein</fullName>
    </submittedName>
</protein>
<name>A0A9D4GKB1_DREPO</name>
<keyword evidence="2" id="KW-1185">Reference proteome</keyword>